<feature type="transmembrane region" description="Helical" evidence="7">
    <location>
        <begin position="47"/>
        <end position="69"/>
    </location>
</feature>
<reference evidence="9 10" key="1">
    <citation type="submission" date="2020-04" db="EMBL/GenBank/DDBJ databases">
        <authorList>
            <person name="Klaysubun C."/>
            <person name="Duangmal K."/>
            <person name="Lipun K."/>
        </authorList>
    </citation>
    <scope>NUCLEOTIDE SEQUENCE [LARGE SCALE GENOMIC DNA]</scope>
    <source>
        <strain evidence="9 10">DSM 45300</strain>
    </source>
</reference>
<comment type="subcellular location">
    <subcellularLocation>
        <location evidence="1">Cell membrane</location>
        <topology evidence="1">Single-pass membrane protein</topology>
    </subcellularLocation>
</comment>
<dbReference type="Pfam" id="PF04024">
    <property type="entry name" value="PspC"/>
    <property type="match status" value="1"/>
</dbReference>
<name>A0A848DNK3_9PSEU</name>
<proteinExistence type="predicted"/>
<dbReference type="EMBL" id="JAAXKZ010000109">
    <property type="protein sequence ID" value="NMH94400.1"/>
    <property type="molecule type" value="Genomic_DNA"/>
</dbReference>
<keyword evidence="10" id="KW-1185">Reference proteome</keyword>
<dbReference type="AlphaFoldDB" id="A0A848DNK3"/>
<keyword evidence="2" id="KW-1003">Cell membrane</keyword>
<evidence type="ECO:0000256" key="3">
    <source>
        <dbReference type="ARBA" id="ARBA00022692"/>
    </source>
</evidence>
<dbReference type="PANTHER" id="PTHR33885:SF3">
    <property type="entry name" value="PHAGE SHOCK PROTEIN C"/>
    <property type="match status" value="1"/>
</dbReference>
<dbReference type="GO" id="GO:0005886">
    <property type="term" value="C:plasma membrane"/>
    <property type="evidence" value="ECO:0007669"/>
    <property type="project" value="UniProtKB-SubCell"/>
</dbReference>
<keyword evidence="4 7" id="KW-1133">Transmembrane helix</keyword>
<evidence type="ECO:0000256" key="6">
    <source>
        <dbReference type="SAM" id="MobiDB-lite"/>
    </source>
</evidence>
<feature type="compositionally biased region" description="Pro residues" evidence="6">
    <location>
        <begin position="209"/>
        <end position="221"/>
    </location>
</feature>
<evidence type="ECO:0000256" key="4">
    <source>
        <dbReference type="ARBA" id="ARBA00022989"/>
    </source>
</evidence>
<evidence type="ECO:0000256" key="5">
    <source>
        <dbReference type="ARBA" id="ARBA00023136"/>
    </source>
</evidence>
<evidence type="ECO:0000313" key="9">
    <source>
        <dbReference type="EMBL" id="NMH94400.1"/>
    </source>
</evidence>
<feature type="domain" description="Phage shock protein PspC N-terminal" evidence="8">
    <location>
        <begin position="17"/>
        <end position="71"/>
    </location>
</feature>
<feature type="transmembrane region" description="Helical" evidence="7">
    <location>
        <begin position="122"/>
        <end position="137"/>
    </location>
</feature>
<evidence type="ECO:0000256" key="2">
    <source>
        <dbReference type="ARBA" id="ARBA00022475"/>
    </source>
</evidence>
<dbReference type="RefSeq" id="WP_169415086.1">
    <property type="nucleotide sequence ID" value="NZ_JAAXKZ010000109.1"/>
</dbReference>
<dbReference type="InterPro" id="IPR007168">
    <property type="entry name" value="Phageshock_PspC_N"/>
</dbReference>
<evidence type="ECO:0000256" key="1">
    <source>
        <dbReference type="ARBA" id="ARBA00004162"/>
    </source>
</evidence>
<evidence type="ECO:0000313" key="10">
    <source>
        <dbReference type="Proteomes" id="UP000586918"/>
    </source>
</evidence>
<feature type="region of interest" description="Disordered" evidence="6">
    <location>
        <begin position="200"/>
        <end position="224"/>
    </location>
</feature>
<feature type="transmembrane region" description="Helical" evidence="7">
    <location>
        <begin position="257"/>
        <end position="283"/>
    </location>
</feature>
<sequence>MNGTDVHATLREMWETRPARPQHDRKVAGVAAAIARRYDIDPVLVRVGFVVAAFYGIGAALYIAGWVLLPAAREDDPTDGAGSGGPVADAGGRRPPHPMLLLGLVVAAIIGMGAIFGRDGGVMLPALAVGVLLFLLHRSRGHRGIAGPTAAGSAAASPSGTAADRAPGPQPGPAADAGTDDVAAEPARVTPPAWDPLGAAPFAWDLPEPSSPPPPPAPRPPQRSRVTAVTLALALLTGGVLGSLLLLGVGVTTMSTLFAIVLAILGTGLVVGSFTRGGLCVVVELGPPGAQPRPGSAP</sequence>
<gene>
    <name evidence="9" type="ORF">HF519_23030</name>
</gene>
<feature type="transmembrane region" description="Helical" evidence="7">
    <location>
        <begin position="228"/>
        <end position="251"/>
    </location>
</feature>
<feature type="compositionally biased region" description="Low complexity" evidence="6">
    <location>
        <begin position="147"/>
        <end position="177"/>
    </location>
</feature>
<feature type="region of interest" description="Disordered" evidence="6">
    <location>
        <begin position="147"/>
        <end position="183"/>
    </location>
</feature>
<protein>
    <submittedName>
        <fullName evidence="9">PspC domain-containing protein</fullName>
    </submittedName>
</protein>
<dbReference type="PANTHER" id="PTHR33885">
    <property type="entry name" value="PHAGE SHOCK PROTEIN C"/>
    <property type="match status" value="1"/>
</dbReference>
<evidence type="ECO:0000259" key="8">
    <source>
        <dbReference type="Pfam" id="PF04024"/>
    </source>
</evidence>
<accession>A0A848DNK3</accession>
<dbReference type="Proteomes" id="UP000586918">
    <property type="component" value="Unassembled WGS sequence"/>
</dbReference>
<comment type="caution">
    <text evidence="9">The sequence shown here is derived from an EMBL/GenBank/DDBJ whole genome shotgun (WGS) entry which is preliminary data.</text>
</comment>
<organism evidence="9 10">
    <name type="scientific">Pseudonocardia bannensis</name>
    <dbReference type="NCBI Taxonomy" id="630973"/>
    <lineage>
        <taxon>Bacteria</taxon>
        <taxon>Bacillati</taxon>
        <taxon>Actinomycetota</taxon>
        <taxon>Actinomycetes</taxon>
        <taxon>Pseudonocardiales</taxon>
        <taxon>Pseudonocardiaceae</taxon>
        <taxon>Pseudonocardia</taxon>
    </lineage>
</organism>
<keyword evidence="5 7" id="KW-0472">Membrane</keyword>
<evidence type="ECO:0000256" key="7">
    <source>
        <dbReference type="SAM" id="Phobius"/>
    </source>
</evidence>
<dbReference type="InterPro" id="IPR052027">
    <property type="entry name" value="PspC"/>
</dbReference>
<feature type="transmembrane region" description="Helical" evidence="7">
    <location>
        <begin position="99"/>
        <end position="116"/>
    </location>
</feature>
<keyword evidence="3 7" id="KW-0812">Transmembrane</keyword>